<name>A0A239IWC7_9ACTN</name>
<evidence type="ECO:0000313" key="1">
    <source>
        <dbReference type="EMBL" id="SNS97518.1"/>
    </source>
</evidence>
<accession>A0A239IWC7</accession>
<dbReference type="AlphaFoldDB" id="A0A239IWC7"/>
<keyword evidence="2" id="KW-1185">Reference proteome</keyword>
<reference evidence="1 2" key="1">
    <citation type="submission" date="2017-06" db="EMBL/GenBank/DDBJ databases">
        <authorList>
            <person name="Kim H.J."/>
            <person name="Triplett B.A."/>
        </authorList>
    </citation>
    <scope>NUCLEOTIDE SEQUENCE [LARGE SCALE GENOMIC DNA]</scope>
    <source>
        <strain evidence="1 2">DSM 43151</strain>
    </source>
</reference>
<sequence>MPERPKLMGTREVQQRLRLSRQRIQQLTERADFPRPCGELAMGRVWLACEVEAWIHTYRPRQANTGEEGCS</sequence>
<protein>
    <submittedName>
        <fullName evidence="1">Prophage CP4-57 regulatory protein (AlpA)</fullName>
    </submittedName>
</protein>
<organism evidence="1 2">
    <name type="scientific">Actinoplanes regularis</name>
    <dbReference type="NCBI Taxonomy" id="52697"/>
    <lineage>
        <taxon>Bacteria</taxon>
        <taxon>Bacillati</taxon>
        <taxon>Actinomycetota</taxon>
        <taxon>Actinomycetes</taxon>
        <taxon>Micromonosporales</taxon>
        <taxon>Micromonosporaceae</taxon>
        <taxon>Actinoplanes</taxon>
    </lineage>
</organism>
<gene>
    <name evidence="1" type="ORF">SAMN06264365_13127</name>
</gene>
<proteinExistence type="predicted"/>
<dbReference type="EMBL" id="FZNR01000031">
    <property type="protein sequence ID" value="SNS97518.1"/>
    <property type="molecule type" value="Genomic_DNA"/>
</dbReference>
<dbReference type="Proteomes" id="UP000198415">
    <property type="component" value="Unassembled WGS sequence"/>
</dbReference>
<evidence type="ECO:0000313" key="2">
    <source>
        <dbReference type="Proteomes" id="UP000198415"/>
    </source>
</evidence>